<name>A0A1G9S9L8_9HYPH</name>
<feature type="region of interest" description="Disordered" evidence="2">
    <location>
        <begin position="162"/>
        <end position="186"/>
    </location>
</feature>
<dbReference type="InterPro" id="IPR024654">
    <property type="entry name" value="Calcineurin-like_PHP_lpxH"/>
</dbReference>
<comment type="similarity">
    <text evidence="1">Belongs to the metallophosphoesterase superfamily. YfcE family.</text>
</comment>
<keyword evidence="5" id="KW-1185">Reference proteome</keyword>
<proteinExistence type="inferred from homology"/>
<evidence type="ECO:0000256" key="1">
    <source>
        <dbReference type="ARBA" id="ARBA00008950"/>
    </source>
</evidence>
<evidence type="ECO:0000313" key="5">
    <source>
        <dbReference type="Proteomes" id="UP000198704"/>
    </source>
</evidence>
<dbReference type="Pfam" id="PF12850">
    <property type="entry name" value="Metallophos_2"/>
    <property type="match status" value="1"/>
</dbReference>
<protein>
    <submittedName>
        <fullName evidence="4">Calcineurin-like phosphoesterase superfamily protein</fullName>
    </submittedName>
</protein>
<reference evidence="5" key="1">
    <citation type="submission" date="2016-10" db="EMBL/GenBank/DDBJ databases">
        <authorList>
            <person name="Varghese N."/>
            <person name="Submissions S."/>
        </authorList>
    </citation>
    <scope>NUCLEOTIDE SEQUENCE [LARGE SCALE GENOMIC DNA]</scope>
    <source>
        <strain evidence="5">BL47</strain>
    </source>
</reference>
<gene>
    <name evidence="4" type="ORF">SAMN05216360_101547</name>
</gene>
<dbReference type="Proteomes" id="UP000198704">
    <property type="component" value="Unassembled WGS sequence"/>
</dbReference>
<dbReference type="SUPFAM" id="SSF56300">
    <property type="entry name" value="Metallo-dependent phosphatases"/>
    <property type="match status" value="1"/>
</dbReference>
<evidence type="ECO:0000313" key="4">
    <source>
        <dbReference type="EMBL" id="SDM32030.1"/>
    </source>
</evidence>
<feature type="domain" description="Calcineurin-like phosphoesterase" evidence="3">
    <location>
        <begin position="31"/>
        <end position="134"/>
    </location>
</feature>
<sequence length="186" mass="21164">MTTYFTADSHFGHASVLRMSGRPFASIQEHDEALVAAWNSVVGPRDEVWHLGDFALGASPERCASLFRRLRGRKILVRGNHDRKRVTDLPWHEQHDLVSRRIEGQRIVMCHYPMRAWPGAWRESVHFFGHTHGSLPDTSQSCDVGVDRWSYAPVTLGQIRERLAATPEIPEERRLGQQGEDDDAEG</sequence>
<dbReference type="STRING" id="582672.SAMN05216360_101547"/>
<dbReference type="RefSeq" id="WP_091713022.1">
    <property type="nucleotide sequence ID" value="NZ_FNHS01000001.1"/>
</dbReference>
<accession>A0A1G9S9L8</accession>
<dbReference type="InterPro" id="IPR029052">
    <property type="entry name" value="Metallo-depent_PP-like"/>
</dbReference>
<evidence type="ECO:0000259" key="3">
    <source>
        <dbReference type="Pfam" id="PF12850"/>
    </source>
</evidence>
<dbReference type="OrthoDB" id="5380073at2"/>
<dbReference type="Gene3D" id="3.60.21.10">
    <property type="match status" value="1"/>
</dbReference>
<dbReference type="AlphaFoldDB" id="A0A1G9S9L8"/>
<organism evidence="4 5">
    <name type="scientific">Methylobacterium phyllostachyos</name>
    <dbReference type="NCBI Taxonomy" id="582672"/>
    <lineage>
        <taxon>Bacteria</taxon>
        <taxon>Pseudomonadati</taxon>
        <taxon>Pseudomonadota</taxon>
        <taxon>Alphaproteobacteria</taxon>
        <taxon>Hyphomicrobiales</taxon>
        <taxon>Methylobacteriaceae</taxon>
        <taxon>Methylobacterium</taxon>
    </lineage>
</organism>
<evidence type="ECO:0000256" key="2">
    <source>
        <dbReference type="SAM" id="MobiDB-lite"/>
    </source>
</evidence>
<dbReference type="EMBL" id="FNHS01000001">
    <property type="protein sequence ID" value="SDM32030.1"/>
    <property type="molecule type" value="Genomic_DNA"/>
</dbReference>